<dbReference type="AlphaFoldDB" id="A0A419VX52"/>
<protein>
    <recommendedName>
        <fullName evidence="3">Parallel beta helix pectate lyase-like protein</fullName>
    </recommendedName>
</protein>
<dbReference type="OrthoDB" id="1111178at2"/>
<keyword evidence="2" id="KW-1185">Reference proteome</keyword>
<evidence type="ECO:0008006" key="3">
    <source>
        <dbReference type="Google" id="ProtNLM"/>
    </source>
</evidence>
<accession>A0A419VX52</accession>
<evidence type="ECO:0000313" key="1">
    <source>
        <dbReference type="EMBL" id="RKD87744.1"/>
    </source>
</evidence>
<gene>
    <name evidence="1" type="ORF">BC643_3751</name>
</gene>
<name>A0A419VX52_9BACT</name>
<dbReference type="RefSeq" id="WP_147377271.1">
    <property type="nucleotide sequence ID" value="NZ_RAPN01000003.1"/>
</dbReference>
<dbReference type="Proteomes" id="UP000283387">
    <property type="component" value="Unassembled WGS sequence"/>
</dbReference>
<organism evidence="1 2">
    <name type="scientific">Mangrovibacterium diazotrophicum</name>
    <dbReference type="NCBI Taxonomy" id="1261403"/>
    <lineage>
        <taxon>Bacteria</taxon>
        <taxon>Pseudomonadati</taxon>
        <taxon>Bacteroidota</taxon>
        <taxon>Bacteroidia</taxon>
        <taxon>Marinilabiliales</taxon>
        <taxon>Prolixibacteraceae</taxon>
        <taxon>Mangrovibacterium</taxon>
    </lineage>
</organism>
<evidence type="ECO:0000313" key="2">
    <source>
        <dbReference type="Proteomes" id="UP000283387"/>
    </source>
</evidence>
<dbReference type="InterPro" id="IPR011050">
    <property type="entry name" value="Pectin_lyase_fold/virulence"/>
</dbReference>
<comment type="caution">
    <text evidence="1">The sequence shown here is derived from an EMBL/GenBank/DDBJ whole genome shotgun (WGS) entry which is preliminary data.</text>
</comment>
<dbReference type="SUPFAM" id="SSF51126">
    <property type="entry name" value="Pectin lyase-like"/>
    <property type="match status" value="1"/>
</dbReference>
<dbReference type="EMBL" id="RAPN01000003">
    <property type="protein sequence ID" value="RKD87744.1"/>
    <property type="molecule type" value="Genomic_DNA"/>
</dbReference>
<sequence length="481" mass="53830">MRKVTYICLVILSLVYFVSCEDEKYLTATDAKLSFSVDSVVFDTIFTSVGSTTQHLKVYNPYDQAVLISSVRLSGNGESQFRLNINGIPQDELFDVEVPAKDSIYIFVEVTIDPLGEDQPIIVKDSIEFITNTNLQYVNLVAWGQDIELVTGSISESTEWTAEKPYVVYENTRVEKGVTLTVDPGARVYFHRGTGLYVKGKLLVNGTLEEPVVFQADRLEDVYEDVPDQWNGIFLYSGSHDNMLSYAEIKNANIGLQVGNIENEGYASVAIQNCKIYNHAYAGIFALKSKIAAYNTVIYNCGYYATALLIGGEYEFYHTTIANYWGGYSSRTRTTSSLMISDHVVVEQANGNSVTYSGDLTKAYFANSIVTGNIITGNELELARLGDPEFNYRFDNCLLQLADTFNVENPKYYRNILKNAQPKFVDPYVKMNFELDTLSAAKDAGLDEIGRLFPYDLLNQNRTLDEGPDLGAYERVEEAAN</sequence>
<proteinExistence type="predicted"/>
<reference evidence="1 2" key="1">
    <citation type="submission" date="2018-09" db="EMBL/GenBank/DDBJ databases">
        <title>Genomic Encyclopedia of Archaeal and Bacterial Type Strains, Phase II (KMG-II): from individual species to whole genera.</title>
        <authorList>
            <person name="Goeker M."/>
        </authorList>
    </citation>
    <scope>NUCLEOTIDE SEQUENCE [LARGE SCALE GENOMIC DNA]</scope>
    <source>
        <strain evidence="1 2">DSM 27148</strain>
    </source>
</reference>